<dbReference type="Proteomes" id="UP000248886">
    <property type="component" value="Unassembled WGS sequence"/>
</dbReference>
<dbReference type="OrthoDB" id="995454at2"/>
<organism evidence="1 2">
    <name type="scientific">Acidithiobacillus ferrooxidans</name>
    <name type="common">Thiobacillus ferrooxidans</name>
    <dbReference type="NCBI Taxonomy" id="920"/>
    <lineage>
        <taxon>Bacteria</taxon>
        <taxon>Pseudomonadati</taxon>
        <taxon>Pseudomonadota</taxon>
        <taxon>Acidithiobacillia</taxon>
        <taxon>Acidithiobacillales</taxon>
        <taxon>Acidithiobacillaceae</taxon>
        <taxon>Acidithiobacillus</taxon>
    </lineage>
</organism>
<gene>
    <name evidence="1" type="ORF">DN052_04840</name>
</gene>
<evidence type="ECO:0000313" key="1">
    <source>
        <dbReference type="EMBL" id="PZD82350.1"/>
    </source>
</evidence>
<sequence length="253" mass="28877">MRRLAIFVEGYTELLFTDRIITEIASKNQIAIEHQQIRGGGRSGKHAKKIKILTAPLETQEKKLYVLIVDCGNDGLVAQRIREEHASLTAKGYEKIVGLRDVYPEFTKGDVLKLRRAMYYGIETSLAPVKFILSVMEIEAWFLAEHKHFPLVDPAITVDEIRRQLGFDPEFDDMSDRLTPRIDLEAAYMIGGKAYEKGNADCTINKLDCEYMYTDLKSRIPDLAELISTIDHFLTNPEILGDPIERAQQRCQE</sequence>
<reference evidence="1 2" key="1">
    <citation type="submission" date="2018-06" db="EMBL/GenBank/DDBJ databases">
        <title>Draft sequence of Acidithiobacillus ferrooxidans CCM 4253.</title>
        <authorList>
            <person name="Moya-Beltran A."/>
            <person name="Castro M."/>
            <person name="Covarrubias P.C."/>
            <person name="Issotta F."/>
            <person name="Janiczek O."/>
            <person name="Mandl M."/>
            <person name="Kucera J."/>
            <person name="Quatrini R."/>
        </authorList>
    </citation>
    <scope>NUCLEOTIDE SEQUENCE [LARGE SCALE GENOMIC DNA]</scope>
    <source>
        <strain evidence="1 2">CCM 4253</strain>
    </source>
</reference>
<proteinExistence type="predicted"/>
<evidence type="ECO:0008006" key="3">
    <source>
        <dbReference type="Google" id="ProtNLM"/>
    </source>
</evidence>
<dbReference type="AlphaFoldDB" id="A0A2W1K7D5"/>
<accession>A0A2W1K7D5</accession>
<protein>
    <recommendedName>
        <fullName evidence="3">DUF4276 family protein</fullName>
    </recommendedName>
</protein>
<comment type="caution">
    <text evidence="1">The sequence shown here is derived from an EMBL/GenBank/DDBJ whole genome shotgun (WGS) entry which is preliminary data.</text>
</comment>
<dbReference type="RefSeq" id="WP_055448965.1">
    <property type="nucleotide sequence ID" value="NZ_AP025160.1"/>
</dbReference>
<evidence type="ECO:0000313" key="2">
    <source>
        <dbReference type="Proteomes" id="UP000248886"/>
    </source>
</evidence>
<name>A0A2W1K7D5_ACIFR</name>
<dbReference type="EMBL" id="QKQP01000001">
    <property type="protein sequence ID" value="PZD82350.1"/>
    <property type="molecule type" value="Genomic_DNA"/>
</dbReference>